<dbReference type="Gene3D" id="3.10.450.50">
    <property type="match status" value="1"/>
</dbReference>
<dbReference type="KEGG" id="rru:Rru_A1982"/>
<evidence type="ECO:0000313" key="3">
    <source>
        <dbReference type="Proteomes" id="UP000001929"/>
    </source>
</evidence>
<dbReference type="EnsemblBacteria" id="ABC22782">
    <property type="protein sequence ID" value="ABC22782"/>
    <property type="gene ID" value="Rru_A1982"/>
</dbReference>
<dbReference type="EMBL" id="CP000230">
    <property type="protein sequence ID" value="ABC22782.1"/>
    <property type="molecule type" value="Genomic_DNA"/>
</dbReference>
<reference evidence="2 3" key="1">
    <citation type="journal article" date="2011" name="Stand. Genomic Sci.">
        <title>Complete genome sequence of Rhodospirillum rubrum type strain (S1).</title>
        <authorList>
            <person name="Munk A.C."/>
            <person name="Copeland A."/>
            <person name="Lucas S."/>
            <person name="Lapidus A."/>
            <person name="Del Rio T.G."/>
            <person name="Barry K."/>
            <person name="Detter J.C."/>
            <person name="Hammon N."/>
            <person name="Israni S."/>
            <person name="Pitluck S."/>
            <person name="Brettin T."/>
            <person name="Bruce D."/>
            <person name="Han C."/>
            <person name="Tapia R."/>
            <person name="Gilna P."/>
            <person name="Schmutz J."/>
            <person name="Larimer F."/>
            <person name="Land M."/>
            <person name="Kyrpides N.C."/>
            <person name="Mavromatis K."/>
            <person name="Richardson P."/>
            <person name="Rohde M."/>
            <person name="Goker M."/>
            <person name="Klenk H.P."/>
            <person name="Zhang Y."/>
            <person name="Roberts G.P."/>
            <person name="Reslewic S."/>
            <person name="Schwartz D.C."/>
        </authorList>
    </citation>
    <scope>NUCLEOTIDE SEQUENCE [LARGE SCALE GENOMIC DNA]</scope>
    <source>
        <strain evidence="3">ATCC 11170 / ATH 1.1.1 / DSM 467 / LMG 4362 / NCIMB 8255 / S1</strain>
    </source>
</reference>
<dbReference type="eggNOG" id="COG3012">
    <property type="taxonomic scope" value="Bacteria"/>
</dbReference>
<dbReference type="STRING" id="269796.Rru_A1982"/>
<dbReference type="Proteomes" id="UP000001929">
    <property type="component" value="Chromosome"/>
</dbReference>
<dbReference type="Pfam" id="PF02810">
    <property type="entry name" value="SEC-C"/>
    <property type="match status" value="1"/>
</dbReference>
<dbReference type="SUPFAM" id="SSF103642">
    <property type="entry name" value="Sec-C motif"/>
    <property type="match status" value="1"/>
</dbReference>
<evidence type="ECO:0000259" key="1">
    <source>
        <dbReference type="Pfam" id="PF17775"/>
    </source>
</evidence>
<dbReference type="NCBIfam" id="NF002449">
    <property type="entry name" value="PRK01617.1"/>
    <property type="match status" value="1"/>
</dbReference>
<sequence>MTQATDCPCGSGKALSACCGPLIDGLAVAPTAEAMMRSRYVAFSQGNAEYLRATLATGHDDDFDPEEIRATAKNAHWQGLEIRKVTEGGADDDEGTVEFIARFKIGGRSVLHHERSHFLREDGQWRCADAEMNPTEPPRSVVKIGRNDPCPCGSGKKYKKCCGVAA</sequence>
<dbReference type="InterPro" id="IPR004027">
    <property type="entry name" value="SEC_C_motif"/>
</dbReference>
<dbReference type="InterPro" id="IPR032710">
    <property type="entry name" value="NTF2-like_dom_sf"/>
</dbReference>
<feature type="domain" description="YchJ-like middle NTF2-like" evidence="1">
    <location>
        <begin position="31"/>
        <end position="128"/>
    </location>
</feature>
<dbReference type="PANTHER" id="PTHR33747:SF1">
    <property type="entry name" value="ADENYLATE CYCLASE-ASSOCIATED CAP C-TERMINAL DOMAIN-CONTAINING PROTEIN"/>
    <property type="match status" value="1"/>
</dbReference>
<dbReference type="PATRIC" id="fig|269796.9.peg.2067"/>
<keyword evidence="3" id="KW-1185">Reference proteome</keyword>
<name>Q2RSW3_RHORT</name>
<gene>
    <name evidence="2" type="ordered locus">Rru_A1982</name>
</gene>
<dbReference type="SUPFAM" id="SSF54427">
    <property type="entry name" value="NTF2-like"/>
    <property type="match status" value="1"/>
</dbReference>
<protein>
    <submittedName>
        <fullName evidence="2">SEC-C domain protein</fullName>
    </submittedName>
</protein>
<proteinExistence type="predicted"/>
<accession>Q2RSW3</accession>
<dbReference type="RefSeq" id="WP_011389735.1">
    <property type="nucleotide sequence ID" value="NC_007643.1"/>
</dbReference>
<organism evidence="2 3">
    <name type="scientific">Rhodospirillum rubrum (strain ATCC 11170 / ATH 1.1.1 / DSM 467 / LMG 4362 / NCIMB 8255 / S1)</name>
    <dbReference type="NCBI Taxonomy" id="269796"/>
    <lineage>
        <taxon>Bacteria</taxon>
        <taxon>Pseudomonadati</taxon>
        <taxon>Pseudomonadota</taxon>
        <taxon>Alphaproteobacteria</taxon>
        <taxon>Rhodospirillales</taxon>
        <taxon>Rhodospirillaceae</taxon>
        <taxon>Rhodospirillum</taxon>
    </lineage>
</organism>
<dbReference type="AlphaFoldDB" id="Q2RSW3"/>
<dbReference type="PhylomeDB" id="Q2RSW3"/>
<evidence type="ECO:0000313" key="2">
    <source>
        <dbReference type="EMBL" id="ABC22782.1"/>
    </source>
</evidence>
<dbReference type="HOGENOM" id="CLU_099590_0_0_5"/>
<dbReference type="InterPro" id="IPR048469">
    <property type="entry name" value="YchJ-like_M"/>
</dbReference>
<dbReference type="PANTHER" id="PTHR33747">
    <property type="entry name" value="UPF0225 PROTEIN SCO1677"/>
    <property type="match status" value="1"/>
</dbReference>
<dbReference type="Pfam" id="PF17775">
    <property type="entry name" value="YchJ_M-like"/>
    <property type="match status" value="1"/>
</dbReference>